<dbReference type="Proteomes" id="UP001304300">
    <property type="component" value="Chromosome"/>
</dbReference>
<organism evidence="1 2">
    <name type="scientific">Rubellicoccus peritrichatus</name>
    <dbReference type="NCBI Taxonomy" id="3080537"/>
    <lineage>
        <taxon>Bacteria</taxon>
        <taxon>Pseudomonadati</taxon>
        <taxon>Verrucomicrobiota</taxon>
        <taxon>Opitutia</taxon>
        <taxon>Puniceicoccales</taxon>
        <taxon>Cerasicoccaceae</taxon>
        <taxon>Rubellicoccus</taxon>
    </lineage>
</organism>
<dbReference type="SUPFAM" id="SSF53335">
    <property type="entry name" value="S-adenosyl-L-methionine-dependent methyltransferases"/>
    <property type="match status" value="1"/>
</dbReference>
<dbReference type="RefSeq" id="WP_317835455.1">
    <property type="nucleotide sequence ID" value="NZ_CP136920.1"/>
</dbReference>
<keyword evidence="1" id="KW-0808">Transferase</keyword>
<keyword evidence="1" id="KW-0489">Methyltransferase</keyword>
<keyword evidence="2" id="KW-1185">Reference proteome</keyword>
<reference evidence="1 2" key="1">
    <citation type="submission" date="2023-10" db="EMBL/GenBank/DDBJ databases">
        <title>Rubellicoccus peritrichatus gen. nov., sp. nov., isolated from an algae of coral reef tank.</title>
        <authorList>
            <person name="Luo J."/>
        </authorList>
    </citation>
    <scope>NUCLEOTIDE SEQUENCE [LARGE SCALE GENOMIC DNA]</scope>
    <source>
        <strain evidence="1 2">CR14</strain>
    </source>
</reference>
<dbReference type="Gene3D" id="3.40.50.150">
    <property type="entry name" value="Vaccinia Virus protein VP39"/>
    <property type="match status" value="1"/>
</dbReference>
<gene>
    <name evidence="1" type="ORF">RZN69_07435</name>
</gene>
<dbReference type="PANTHER" id="PTHR43861:SF6">
    <property type="entry name" value="METHYLTRANSFERASE TYPE 11"/>
    <property type="match status" value="1"/>
</dbReference>
<dbReference type="AlphaFoldDB" id="A0AAQ3LBW9"/>
<protein>
    <submittedName>
        <fullName evidence="1">Class I SAM-dependent methyltransferase</fullName>
    </submittedName>
</protein>
<dbReference type="GO" id="GO:0008168">
    <property type="term" value="F:methyltransferase activity"/>
    <property type="evidence" value="ECO:0007669"/>
    <property type="project" value="UniProtKB-KW"/>
</dbReference>
<dbReference type="Pfam" id="PF13489">
    <property type="entry name" value="Methyltransf_23"/>
    <property type="match status" value="1"/>
</dbReference>
<evidence type="ECO:0000313" key="1">
    <source>
        <dbReference type="EMBL" id="WOO42921.1"/>
    </source>
</evidence>
<dbReference type="PANTHER" id="PTHR43861">
    <property type="entry name" value="TRANS-ACONITATE 2-METHYLTRANSFERASE-RELATED"/>
    <property type="match status" value="1"/>
</dbReference>
<name>A0AAQ3LBW9_9BACT</name>
<dbReference type="GO" id="GO:0032259">
    <property type="term" value="P:methylation"/>
    <property type="evidence" value="ECO:0007669"/>
    <property type="project" value="UniProtKB-KW"/>
</dbReference>
<dbReference type="EMBL" id="CP136920">
    <property type="protein sequence ID" value="WOO42921.1"/>
    <property type="molecule type" value="Genomic_DNA"/>
</dbReference>
<dbReference type="KEGG" id="puo:RZN69_07435"/>
<sequence>MREAQVSSDYEHYREWKGWGGGLGLEKWKDRYFAGEIQRAGLEKSATILEIGFGDGEFLGWARKNGFNATGIEIIPQLVEVALSNGFDAHLYDIVSQDSDSKNPLSGRHYDAVFAFDVVEHLTPNQAKVLFQKLAKMLRPGGRVILRFPNGESLFYIPVQNGDYTHRMHVCQLKLEHLCLGTGLKLMKYSNAYRVANKRSTAWMKYLFFLFRDLVEIFIGYLYYNRRRPLDPVATAVLILCEE</sequence>
<dbReference type="InterPro" id="IPR029063">
    <property type="entry name" value="SAM-dependent_MTases_sf"/>
</dbReference>
<accession>A0AAQ3LBW9</accession>
<proteinExistence type="predicted"/>
<dbReference type="CDD" id="cd02440">
    <property type="entry name" value="AdoMet_MTases"/>
    <property type="match status" value="1"/>
</dbReference>
<evidence type="ECO:0000313" key="2">
    <source>
        <dbReference type="Proteomes" id="UP001304300"/>
    </source>
</evidence>